<dbReference type="AlphaFoldDB" id="A0A445AP70"/>
<evidence type="ECO:0000256" key="1">
    <source>
        <dbReference type="SAM" id="MobiDB-lite"/>
    </source>
</evidence>
<reference evidence="2 3" key="1">
    <citation type="submission" date="2019-01" db="EMBL/GenBank/DDBJ databases">
        <title>Sequencing of cultivated peanut Arachis hypogaea provides insights into genome evolution and oil improvement.</title>
        <authorList>
            <person name="Chen X."/>
        </authorList>
    </citation>
    <scope>NUCLEOTIDE SEQUENCE [LARGE SCALE GENOMIC DNA]</scope>
    <source>
        <strain evidence="3">cv. Fuhuasheng</strain>
        <tissue evidence="2">Leaves</tissue>
    </source>
</reference>
<evidence type="ECO:0000313" key="2">
    <source>
        <dbReference type="EMBL" id="RYR28223.1"/>
    </source>
</evidence>
<dbReference type="InterPro" id="IPR040256">
    <property type="entry name" value="At4g02000-like"/>
</dbReference>
<dbReference type="PANTHER" id="PTHR31286:SF99">
    <property type="entry name" value="DUF4283 DOMAIN-CONTAINING PROTEIN"/>
    <property type="match status" value="1"/>
</dbReference>
<feature type="compositionally biased region" description="Basic and acidic residues" evidence="1">
    <location>
        <begin position="71"/>
        <end position="86"/>
    </location>
</feature>
<feature type="region of interest" description="Disordered" evidence="1">
    <location>
        <begin position="64"/>
        <end position="97"/>
    </location>
</feature>
<keyword evidence="3" id="KW-1185">Reference proteome</keyword>
<dbReference type="PANTHER" id="PTHR31286">
    <property type="entry name" value="GLYCINE-RICH CELL WALL STRUCTURAL PROTEIN 1.8-LIKE"/>
    <property type="match status" value="1"/>
</dbReference>
<protein>
    <recommendedName>
        <fullName evidence="4">Zinc knuckle CX2CX4HX4C domain-containing protein</fullName>
    </recommendedName>
</protein>
<organism evidence="2 3">
    <name type="scientific">Arachis hypogaea</name>
    <name type="common">Peanut</name>
    <dbReference type="NCBI Taxonomy" id="3818"/>
    <lineage>
        <taxon>Eukaryota</taxon>
        <taxon>Viridiplantae</taxon>
        <taxon>Streptophyta</taxon>
        <taxon>Embryophyta</taxon>
        <taxon>Tracheophyta</taxon>
        <taxon>Spermatophyta</taxon>
        <taxon>Magnoliopsida</taxon>
        <taxon>eudicotyledons</taxon>
        <taxon>Gunneridae</taxon>
        <taxon>Pentapetalae</taxon>
        <taxon>rosids</taxon>
        <taxon>fabids</taxon>
        <taxon>Fabales</taxon>
        <taxon>Fabaceae</taxon>
        <taxon>Papilionoideae</taxon>
        <taxon>50 kb inversion clade</taxon>
        <taxon>dalbergioids sensu lato</taxon>
        <taxon>Dalbergieae</taxon>
        <taxon>Pterocarpus clade</taxon>
        <taxon>Arachis</taxon>
    </lineage>
</organism>
<dbReference type="EMBL" id="SDMP01000011">
    <property type="protein sequence ID" value="RYR28223.1"/>
    <property type="molecule type" value="Genomic_DNA"/>
</dbReference>
<evidence type="ECO:0008006" key="4">
    <source>
        <dbReference type="Google" id="ProtNLM"/>
    </source>
</evidence>
<evidence type="ECO:0000313" key="3">
    <source>
        <dbReference type="Proteomes" id="UP000289738"/>
    </source>
</evidence>
<proteinExistence type="predicted"/>
<gene>
    <name evidence="2" type="ORF">Ahy_B01g052343</name>
</gene>
<dbReference type="Proteomes" id="UP000289738">
    <property type="component" value="Chromosome B01"/>
</dbReference>
<name>A0A445AP70_ARAHY</name>
<dbReference type="STRING" id="3818.A0A445AP70"/>
<comment type="caution">
    <text evidence="2">The sequence shown here is derived from an EMBL/GenBank/DDBJ whole genome shotgun (WGS) entry which is preliminary data.</text>
</comment>
<feature type="compositionally biased region" description="Polar residues" evidence="1">
    <location>
        <begin position="87"/>
        <end position="97"/>
    </location>
</feature>
<accession>A0A445AP70</accession>
<sequence>MLKIDKITSIHYRKKFARICVKIDLSKKLISRILVLGSTLNIEYEGLHLICFNYGLYGHQSEQCGKAPMGDGEHRHEENSDDKDGTVRNQIQAFNGE</sequence>